<dbReference type="STRING" id="52442.SAMN05421880_10647"/>
<evidence type="ECO:0000313" key="3">
    <source>
        <dbReference type="Proteomes" id="UP000199561"/>
    </source>
</evidence>
<protein>
    <submittedName>
        <fullName evidence="2">Peroxiredoxin</fullName>
    </submittedName>
</protein>
<dbReference type="InterPro" id="IPR000866">
    <property type="entry name" value="AhpC/TSA"/>
</dbReference>
<sequence>MKIDQAVKKIIAPELQTVGWLNTTESITLASLRGKVVLLHAFQMLCPGCVQVGIPQAQRIYEEFNPDQVAVIGLHTVFEHHAVMGRDALEVFAYEYRLRFPIGIDKPSDQHVIPHTMMAYQMQGTPTTILIDKTGHLRLHKFGHINDFILGVSIGTLLAEEVDEGELERFDQPKEKDAASTACGPDGCAV</sequence>
<reference evidence="2 3" key="1">
    <citation type="submission" date="2016-10" db="EMBL/GenBank/DDBJ databases">
        <authorList>
            <person name="de Groot N.N."/>
        </authorList>
    </citation>
    <scope>NUCLEOTIDE SEQUENCE [LARGE SCALE GENOMIC DNA]</scope>
    <source>
        <strain evidence="2 3">Nm146</strain>
    </source>
</reference>
<dbReference type="InterPro" id="IPR050553">
    <property type="entry name" value="Thioredoxin_ResA/DsbE_sf"/>
</dbReference>
<dbReference type="PANTHER" id="PTHR42852">
    <property type="entry name" value="THIOL:DISULFIDE INTERCHANGE PROTEIN DSBE"/>
    <property type="match status" value="1"/>
</dbReference>
<dbReference type="InterPro" id="IPR036249">
    <property type="entry name" value="Thioredoxin-like_sf"/>
</dbReference>
<evidence type="ECO:0000313" key="2">
    <source>
        <dbReference type="EMBL" id="SFM09069.1"/>
    </source>
</evidence>
<dbReference type="RefSeq" id="WP_090666889.1">
    <property type="nucleotide sequence ID" value="NZ_FOUF01000006.1"/>
</dbReference>
<gene>
    <name evidence="2" type="ORF">SAMN05421880_10647</name>
</gene>
<dbReference type="OrthoDB" id="9811352at2"/>
<dbReference type="PANTHER" id="PTHR42852:SF13">
    <property type="entry name" value="PROTEIN DIPZ"/>
    <property type="match status" value="1"/>
</dbReference>
<dbReference type="Pfam" id="PF00578">
    <property type="entry name" value="AhpC-TSA"/>
    <property type="match status" value="1"/>
</dbReference>
<accession>A0A1I4N0M3</accession>
<evidence type="ECO:0000256" key="1">
    <source>
        <dbReference type="SAM" id="MobiDB-lite"/>
    </source>
</evidence>
<dbReference type="EMBL" id="FOUF01000006">
    <property type="protein sequence ID" value="SFM09069.1"/>
    <property type="molecule type" value="Genomic_DNA"/>
</dbReference>
<dbReference type="GO" id="GO:0016491">
    <property type="term" value="F:oxidoreductase activity"/>
    <property type="evidence" value="ECO:0007669"/>
    <property type="project" value="InterPro"/>
</dbReference>
<dbReference type="Proteomes" id="UP000199561">
    <property type="component" value="Unassembled WGS sequence"/>
</dbReference>
<dbReference type="AlphaFoldDB" id="A0A1I4N0M3"/>
<feature type="compositionally biased region" description="Basic and acidic residues" evidence="1">
    <location>
        <begin position="169"/>
        <end position="178"/>
    </location>
</feature>
<name>A0A1I4N0M3_9PROT</name>
<feature type="region of interest" description="Disordered" evidence="1">
    <location>
        <begin position="169"/>
        <end position="190"/>
    </location>
</feature>
<proteinExistence type="predicted"/>
<dbReference type="Gene3D" id="3.40.30.10">
    <property type="entry name" value="Glutaredoxin"/>
    <property type="match status" value="1"/>
</dbReference>
<keyword evidence="3" id="KW-1185">Reference proteome</keyword>
<dbReference type="GO" id="GO:0016209">
    <property type="term" value="F:antioxidant activity"/>
    <property type="evidence" value="ECO:0007669"/>
    <property type="project" value="InterPro"/>
</dbReference>
<organism evidence="2 3">
    <name type="scientific">Nitrosomonas nitrosa</name>
    <dbReference type="NCBI Taxonomy" id="52442"/>
    <lineage>
        <taxon>Bacteria</taxon>
        <taxon>Pseudomonadati</taxon>
        <taxon>Pseudomonadota</taxon>
        <taxon>Betaproteobacteria</taxon>
        <taxon>Nitrosomonadales</taxon>
        <taxon>Nitrosomonadaceae</taxon>
        <taxon>Nitrosomonas</taxon>
    </lineage>
</organism>
<dbReference type="SUPFAM" id="SSF52833">
    <property type="entry name" value="Thioredoxin-like"/>
    <property type="match status" value="1"/>
</dbReference>